<protein>
    <submittedName>
        <fullName evidence="5">AraC family transcriptional regulator</fullName>
    </submittedName>
</protein>
<dbReference type="PANTHER" id="PTHR43280:SF2">
    <property type="entry name" value="HTH-TYPE TRANSCRIPTIONAL REGULATOR EXSA"/>
    <property type="match status" value="1"/>
</dbReference>
<gene>
    <name evidence="5" type="ORF">H9647_12415</name>
</gene>
<evidence type="ECO:0000313" key="6">
    <source>
        <dbReference type="Proteomes" id="UP000608071"/>
    </source>
</evidence>
<dbReference type="Gene3D" id="1.10.10.60">
    <property type="entry name" value="Homeodomain-like"/>
    <property type="match status" value="2"/>
</dbReference>
<dbReference type="InterPro" id="IPR018060">
    <property type="entry name" value="HTH_AraC"/>
</dbReference>
<keyword evidence="2" id="KW-0238">DNA-binding</keyword>
<sequence>MNDLLQMEHMSQGSAYSLLDTSLPLSKEKNMEAVSRQSMIVYQLLELVHRHYADSDISLNTIARHRLYMNPDYLGKVFKRITGIGFSQYLNQYRIQQACSYMRHKDQDAKIFELAESFGFGRNPQYFSQVFKKWTGVTPSDYRSRAR</sequence>
<reference evidence="5 6" key="1">
    <citation type="submission" date="2020-08" db="EMBL/GenBank/DDBJ databases">
        <title>A Genomic Blueprint of the Chicken Gut Microbiome.</title>
        <authorList>
            <person name="Gilroy R."/>
            <person name="Ravi A."/>
            <person name="Getino M."/>
            <person name="Pursley I."/>
            <person name="Horton D.L."/>
            <person name="Alikhan N.-F."/>
            <person name="Baker D."/>
            <person name="Gharbi K."/>
            <person name="Hall N."/>
            <person name="Watson M."/>
            <person name="Adriaenssens E.M."/>
            <person name="Foster-Nyarko E."/>
            <person name="Jarju S."/>
            <person name="Secka A."/>
            <person name="Antonio M."/>
            <person name="Oren A."/>
            <person name="Chaudhuri R."/>
            <person name="La Ragione R.M."/>
            <person name="Hildebrand F."/>
            <person name="Pallen M.J."/>
        </authorList>
    </citation>
    <scope>NUCLEOTIDE SEQUENCE [LARGE SCALE GENOMIC DNA]</scope>
    <source>
        <strain evidence="5 6">Sa2BVA9</strain>
    </source>
</reference>
<dbReference type="PANTHER" id="PTHR43280">
    <property type="entry name" value="ARAC-FAMILY TRANSCRIPTIONAL REGULATOR"/>
    <property type="match status" value="1"/>
</dbReference>
<evidence type="ECO:0000256" key="3">
    <source>
        <dbReference type="ARBA" id="ARBA00023163"/>
    </source>
</evidence>
<evidence type="ECO:0000256" key="2">
    <source>
        <dbReference type="ARBA" id="ARBA00023125"/>
    </source>
</evidence>
<dbReference type="PROSITE" id="PS01124">
    <property type="entry name" value="HTH_ARAC_FAMILY_2"/>
    <property type="match status" value="1"/>
</dbReference>
<evidence type="ECO:0000313" key="5">
    <source>
        <dbReference type="EMBL" id="MBD7968871.1"/>
    </source>
</evidence>
<dbReference type="EMBL" id="JACSQL010000004">
    <property type="protein sequence ID" value="MBD7968871.1"/>
    <property type="molecule type" value="Genomic_DNA"/>
</dbReference>
<evidence type="ECO:0000256" key="1">
    <source>
        <dbReference type="ARBA" id="ARBA00023015"/>
    </source>
</evidence>
<accession>A0ABR8SZE6</accession>
<evidence type="ECO:0000259" key="4">
    <source>
        <dbReference type="PROSITE" id="PS01124"/>
    </source>
</evidence>
<feature type="domain" description="HTH araC/xylS-type" evidence="4">
    <location>
        <begin position="42"/>
        <end position="145"/>
    </location>
</feature>
<dbReference type="Proteomes" id="UP000608071">
    <property type="component" value="Unassembled WGS sequence"/>
</dbReference>
<comment type="caution">
    <text evidence="5">The sequence shown here is derived from an EMBL/GenBank/DDBJ whole genome shotgun (WGS) entry which is preliminary data.</text>
</comment>
<dbReference type="SMART" id="SM00342">
    <property type="entry name" value="HTH_ARAC"/>
    <property type="match status" value="1"/>
</dbReference>
<organism evidence="5 6">
    <name type="scientific">Paenibacillus gallinarum</name>
    <dbReference type="NCBI Taxonomy" id="2762232"/>
    <lineage>
        <taxon>Bacteria</taxon>
        <taxon>Bacillati</taxon>
        <taxon>Bacillota</taxon>
        <taxon>Bacilli</taxon>
        <taxon>Bacillales</taxon>
        <taxon>Paenibacillaceae</taxon>
        <taxon>Paenibacillus</taxon>
    </lineage>
</organism>
<keyword evidence="1" id="KW-0805">Transcription regulation</keyword>
<dbReference type="SUPFAM" id="SSF46689">
    <property type="entry name" value="Homeodomain-like"/>
    <property type="match status" value="2"/>
</dbReference>
<proteinExistence type="predicted"/>
<keyword evidence="6" id="KW-1185">Reference proteome</keyword>
<dbReference type="InterPro" id="IPR009057">
    <property type="entry name" value="Homeodomain-like_sf"/>
</dbReference>
<keyword evidence="3" id="KW-0804">Transcription</keyword>
<dbReference type="RefSeq" id="WP_191800284.1">
    <property type="nucleotide sequence ID" value="NZ_JACSQL010000004.1"/>
</dbReference>
<dbReference type="Pfam" id="PF12833">
    <property type="entry name" value="HTH_18"/>
    <property type="match status" value="1"/>
</dbReference>
<name>A0ABR8SZE6_9BACL</name>